<evidence type="ECO:0000313" key="2">
    <source>
        <dbReference type="EMBL" id="CAE7275565.1"/>
    </source>
</evidence>
<sequence>MLTQAVGWLVGNDATLKHSSVVSESRSMSVEGTTYLILADTTHMEPQAAAYSLYMVLGAKFLELSFKGSLRVMRAEDRVDPLSDSGTTQALLLLTAGCLEIPQMASWLLQLGRLSSSFVLPVVAEDSFQFPALGSSSLATLSDEFDDSDMKLFTQIKEAVFQEISVPFMPRSSNARQLDLQAKIIVERLSQTREPIQARPSMSAFPGAEGSEGDGRDPKPSTLNPKPSTLNPKP</sequence>
<dbReference type="AlphaFoldDB" id="A0A812MR85"/>
<organism evidence="2 3">
    <name type="scientific">Symbiodinium necroappetens</name>
    <dbReference type="NCBI Taxonomy" id="1628268"/>
    <lineage>
        <taxon>Eukaryota</taxon>
        <taxon>Sar</taxon>
        <taxon>Alveolata</taxon>
        <taxon>Dinophyceae</taxon>
        <taxon>Suessiales</taxon>
        <taxon>Symbiodiniaceae</taxon>
        <taxon>Symbiodinium</taxon>
    </lineage>
</organism>
<feature type="region of interest" description="Disordered" evidence="1">
    <location>
        <begin position="194"/>
        <end position="234"/>
    </location>
</feature>
<comment type="caution">
    <text evidence="2">The sequence shown here is derived from an EMBL/GenBank/DDBJ whole genome shotgun (WGS) entry which is preliminary data.</text>
</comment>
<evidence type="ECO:0000256" key="1">
    <source>
        <dbReference type="SAM" id="MobiDB-lite"/>
    </source>
</evidence>
<evidence type="ECO:0000313" key="3">
    <source>
        <dbReference type="Proteomes" id="UP000601435"/>
    </source>
</evidence>
<name>A0A812MR85_9DINO</name>
<keyword evidence="3" id="KW-1185">Reference proteome</keyword>
<accession>A0A812MR85</accession>
<dbReference type="Proteomes" id="UP000601435">
    <property type="component" value="Unassembled WGS sequence"/>
</dbReference>
<reference evidence="2" key="1">
    <citation type="submission" date="2021-02" db="EMBL/GenBank/DDBJ databases">
        <authorList>
            <person name="Dougan E. K."/>
            <person name="Rhodes N."/>
            <person name="Thang M."/>
            <person name="Chan C."/>
        </authorList>
    </citation>
    <scope>NUCLEOTIDE SEQUENCE</scope>
</reference>
<dbReference type="EMBL" id="CAJNJA010011609">
    <property type="protein sequence ID" value="CAE7275565.1"/>
    <property type="molecule type" value="Genomic_DNA"/>
</dbReference>
<proteinExistence type="predicted"/>
<gene>
    <name evidence="2" type="ORF">SNEC2469_LOCUS6680</name>
</gene>
<protein>
    <submittedName>
        <fullName evidence="2">Uncharacterized protein</fullName>
    </submittedName>
</protein>
<feature type="compositionally biased region" description="Polar residues" evidence="1">
    <location>
        <begin position="221"/>
        <end position="234"/>
    </location>
</feature>